<feature type="signal peptide" evidence="2">
    <location>
        <begin position="1"/>
        <end position="27"/>
    </location>
</feature>
<keyword evidence="2" id="KW-0732">Signal</keyword>
<reference evidence="4" key="1">
    <citation type="submission" date="2025-08" db="UniProtKB">
        <authorList>
            <consortium name="RefSeq"/>
        </authorList>
    </citation>
    <scope>IDENTIFICATION</scope>
    <source>
        <tissue evidence="4">Gonads</tissue>
    </source>
</reference>
<keyword evidence="1" id="KW-0472">Membrane</keyword>
<dbReference type="OMA" id="ICCKDAN"/>
<evidence type="ECO:0000256" key="1">
    <source>
        <dbReference type="SAM" id="Phobius"/>
    </source>
</evidence>
<organism evidence="3 4">
    <name type="scientific">Lingula anatina</name>
    <name type="common">Brachiopod</name>
    <name type="synonym">Lingula unguis</name>
    <dbReference type="NCBI Taxonomy" id="7574"/>
    <lineage>
        <taxon>Eukaryota</taxon>
        <taxon>Metazoa</taxon>
        <taxon>Spiralia</taxon>
        <taxon>Lophotrochozoa</taxon>
        <taxon>Brachiopoda</taxon>
        <taxon>Linguliformea</taxon>
        <taxon>Lingulata</taxon>
        <taxon>Lingulida</taxon>
        <taxon>Linguloidea</taxon>
        <taxon>Lingulidae</taxon>
        <taxon>Lingula</taxon>
    </lineage>
</organism>
<dbReference type="AlphaFoldDB" id="A0A1S3JWA0"/>
<protein>
    <submittedName>
        <fullName evidence="4">Uncharacterized protein LOC106176652 isoform X1</fullName>
    </submittedName>
</protein>
<keyword evidence="1" id="KW-1133">Transmembrane helix</keyword>
<name>A0A1S3JWA0_LINAN</name>
<gene>
    <name evidence="4" type="primary">LOC106176652</name>
</gene>
<dbReference type="InParanoid" id="A0A1S3JWA0"/>
<accession>A0A1S3JWA0</accession>
<evidence type="ECO:0000313" key="3">
    <source>
        <dbReference type="Proteomes" id="UP000085678"/>
    </source>
</evidence>
<evidence type="ECO:0000256" key="2">
    <source>
        <dbReference type="SAM" id="SignalP"/>
    </source>
</evidence>
<dbReference type="KEGG" id="lak:106176652"/>
<dbReference type="Proteomes" id="UP000085678">
    <property type="component" value="Unplaced"/>
</dbReference>
<dbReference type="GeneID" id="106176652"/>
<feature type="transmembrane region" description="Helical" evidence="1">
    <location>
        <begin position="110"/>
        <end position="138"/>
    </location>
</feature>
<keyword evidence="1" id="KW-0812">Transmembrane</keyword>
<proteinExistence type="predicted"/>
<keyword evidence="3" id="KW-1185">Reference proteome</keyword>
<sequence>MVSMSMFGYSTCVVFLLLALTSVYCQARKKFVCPANSSKSPFCPQPGQPDDYTHCSPDGCDKGRGEHHCGDGYEKNFYCPRPNQTVFDTICCKDANREDACCSAEGLAEWAIIVIAVVCVLVFLLCVCCICCCCCACCPCHHTRRSEYVIFRNT</sequence>
<dbReference type="RefSeq" id="XP_013414577.1">
    <property type="nucleotide sequence ID" value="XM_013559123.1"/>
</dbReference>
<evidence type="ECO:0000313" key="4">
    <source>
        <dbReference type="RefSeq" id="XP_013414577.1"/>
    </source>
</evidence>
<feature type="chain" id="PRO_5010310117" evidence="2">
    <location>
        <begin position="28"/>
        <end position="154"/>
    </location>
</feature>